<dbReference type="NCBIfam" id="TIGR02568">
    <property type="entry name" value="LcrE"/>
    <property type="match status" value="1"/>
</dbReference>
<comment type="caution">
    <text evidence="2">The sequence shown here is derived from an EMBL/GenBank/DDBJ whole genome shotgun (WGS) entry which is preliminary data.</text>
</comment>
<feature type="domain" description="Hypersensitivity response secretion-like HrpJ" evidence="1">
    <location>
        <begin position="54"/>
        <end position="214"/>
    </location>
</feature>
<dbReference type="EMBL" id="MTBD01000022">
    <property type="protein sequence ID" value="PRP70957.1"/>
    <property type="molecule type" value="Genomic_DNA"/>
</dbReference>
<name>A0A2S9X5I9_9NEIS</name>
<gene>
    <name evidence="2" type="ORF">BUE93_09285</name>
</gene>
<dbReference type="Gene3D" id="1.10.150.630">
    <property type="match status" value="1"/>
</dbReference>
<dbReference type="PRINTS" id="PR01344">
    <property type="entry name" value="INVEPROTEIN"/>
</dbReference>
<protein>
    <submittedName>
        <fullName evidence="2">SepL/TyeA/HrpJ family type III secretion system gatekeeper</fullName>
    </submittedName>
</protein>
<evidence type="ECO:0000259" key="1">
    <source>
        <dbReference type="Pfam" id="PF07201"/>
    </source>
</evidence>
<sequence length="372" mass="41971">MQINSHSMATIGLRSAKHQAKLDAQHDVVRQGDTFQAEAQSAEGSNPAAEVQRFAQSTDEMAAALTQFRNRREYDKKLNQLADSFERVLDEEAQPKAQQIVQVSKEHGISAKALLREAQARFPDDSDLALVLRELLRRRQLDEVVRKRLKALLKQVEDQADPKPLKAGINCALKARLFGKALQLSPGLLRASYRLFLQSEANEVDIYADWIGSYGYQRRALVLDFIEDALLTDVDSQDPSCSRLEFGYLFGRMGKLKLLRSADASFVGGLMRNEHVCAFKSNEADWLLLLLSLLQQPQSLDELLADTVGQSALLSNHRDHSTLLQAIYQACKALPPMLFADDRWQHALLEKLCQMASIAYRHELVERRRETG</sequence>
<reference evidence="2 3" key="1">
    <citation type="submission" date="2017-01" db="EMBL/GenBank/DDBJ databases">
        <title>New insights into the genetic diversity of Chromobacterium isolated from tropical freshwater lake.</title>
        <authorList>
            <person name="Santos A.B."/>
            <person name="Nascimento A.M."/>
            <person name="Da Silva P.C."/>
        </authorList>
    </citation>
    <scope>NUCLEOTIDE SEQUENCE [LARGE SCALE GENOMIC DNA]</scope>
    <source>
        <strain evidence="2 3">56AF</strain>
    </source>
</reference>
<dbReference type="GO" id="GO:0019867">
    <property type="term" value="C:outer membrane"/>
    <property type="evidence" value="ECO:0007669"/>
    <property type="project" value="InterPro"/>
</dbReference>
<dbReference type="InterPro" id="IPR003520">
    <property type="entry name" value="Invas_InvE"/>
</dbReference>
<dbReference type="RefSeq" id="WP_317615490.1">
    <property type="nucleotide sequence ID" value="NZ_MTBD01000022.1"/>
</dbReference>
<organism evidence="2 3">
    <name type="scientific">Chromobacterium amazonense</name>
    <dbReference type="NCBI Taxonomy" id="1382803"/>
    <lineage>
        <taxon>Bacteria</taxon>
        <taxon>Pseudomonadati</taxon>
        <taxon>Pseudomonadota</taxon>
        <taxon>Betaproteobacteria</taxon>
        <taxon>Neisseriales</taxon>
        <taxon>Chromobacteriaceae</taxon>
        <taxon>Chromobacterium</taxon>
    </lineage>
</organism>
<dbReference type="Pfam" id="PF07201">
    <property type="entry name" value="HrpJ"/>
    <property type="match status" value="1"/>
</dbReference>
<accession>A0A2S9X5I9</accession>
<dbReference type="SUPFAM" id="SSF140591">
    <property type="entry name" value="Type III secretion system domain"/>
    <property type="match status" value="1"/>
</dbReference>
<dbReference type="GO" id="GO:0009986">
    <property type="term" value="C:cell surface"/>
    <property type="evidence" value="ECO:0007669"/>
    <property type="project" value="InterPro"/>
</dbReference>
<evidence type="ECO:0000313" key="3">
    <source>
        <dbReference type="Proteomes" id="UP000239469"/>
    </source>
</evidence>
<dbReference type="AlphaFoldDB" id="A0A2S9X5I9"/>
<dbReference type="InterPro" id="IPR013401">
    <property type="entry name" value="T3SS_LcrE"/>
</dbReference>
<dbReference type="InterPro" id="IPR010812">
    <property type="entry name" value="HrpJ-like"/>
</dbReference>
<dbReference type="Proteomes" id="UP000239469">
    <property type="component" value="Unassembled WGS sequence"/>
</dbReference>
<dbReference type="GO" id="GO:0050709">
    <property type="term" value="P:negative regulation of protein secretion"/>
    <property type="evidence" value="ECO:0007669"/>
    <property type="project" value="InterPro"/>
</dbReference>
<dbReference type="GO" id="GO:0030254">
    <property type="term" value="P:protein secretion by the type III secretion system"/>
    <property type="evidence" value="ECO:0007669"/>
    <property type="project" value="InterPro"/>
</dbReference>
<proteinExistence type="predicted"/>
<evidence type="ECO:0000313" key="2">
    <source>
        <dbReference type="EMBL" id="PRP70957.1"/>
    </source>
</evidence>
<dbReference type="NCBIfam" id="NF011866">
    <property type="entry name" value="PRK15338.1"/>
    <property type="match status" value="1"/>
</dbReference>